<evidence type="ECO:0000313" key="2">
    <source>
        <dbReference type="EMBL" id="CAA9587682.1"/>
    </source>
</evidence>
<reference evidence="2" key="1">
    <citation type="submission" date="2020-02" db="EMBL/GenBank/DDBJ databases">
        <authorList>
            <person name="Meier V. D."/>
        </authorList>
    </citation>
    <scope>NUCLEOTIDE SEQUENCE</scope>
    <source>
        <strain evidence="2">AVDCRST_MAG88</strain>
    </source>
</reference>
<feature type="region of interest" description="Disordered" evidence="1">
    <location>
        <begin position="1"/>
        <end position="31"/>
    </location>
</feature>
<feature type="non-terminal residue" evidence="2">
    <location>
        <position position="31"/>
    </location>
</feature>
<name>A0A6J4VYE3_9BACT</name>
<protein>
    <submittedName>
        <fullName evidence="2">Uncharacterized protein</fullName>
    </submittedName>
</protein>
<sequence>ARPITRRSTASLNSSPRKGSSNGRVPTIDCG</sequence>
<evidence type="ECO:0000256" key="1">
    <source>
        <dbReference type="SAM" id="MobiDB-lite"/>
    </source>
</evidence>
<gene>
    <name evidence="2" type="ORF">AVDCRST_MAG88-4237</name>
</gene>
<feature type="non-terminal residue" evidence="2">
    <location>
        <position position="1"/>
    </location>
</feature>
<dbReference type="EMBL" id="CADCWM010001059">
    <property type="protein sequence ID" value="CAA9587682.1"/>
    <property type="molecule type" value="Genomic_DNA"/>
</dbReference>
<accession>A0A6J4VYE3</accession>
<organism evidence="2">
    <name type="scientific">uncultured Thermomicrobiales bacterium</name>
    <dbReference type="NCBI Taxonomy" id="1645740"/>
    <lineage>
        <taxon>Bacteria</taxon>
        <taxon>Pseudomonadati</taxon>
        <taxon>Thermomicrobiota</taxon>
        <taxon>Thermomicrobia</taxon>
        <taxon>Thermomicrobiales</taxon>
        <taxon>environmental samples</taxon>
    </lineage>
</organism>
<dbReference type="AlphaFoldDB" id="A0A6J4VYE3"/>
<feature type="compositionally biased region" description="Polar residues" evidence="1">
    <location>
        <begin position="1"/>
        <end position="24"/>
    </location>
</feature>
<proteinExistence type="predicted"/>